<dbReference type="PANTHER" id="PTHR34001:SF3">
    <property type="entry name" value="BLL7405 PROTEIN"/>
    <property type="match status" value="1"/>
</dbReference>
<feature type="signal peptide" evidence="6">
    <location>
        <begin position="1"/>
        <end position="22"/>
    </location>
</feature>
<comment type="similarity">
    <text evidence="5">Belongs to the Omp25/RopB family.</text>
</comment>
<keyword evidence="9" id="KW-1185">Reference proteome</keyword>
<keyword evidence="4" id="KW-0998">Cell outer membrane</keyword>
<evidence type="ECO:0000256" key="5">
    <source>
        <dbReference type="ARBA" id="ARBA00038306"/>
    </source>
</evidence>
<dbReference type="EMBL" id="JACCHP010000005">
    <property type="protein sequence ID" value="MBH5398146.1"/>
    <property type="molecule type" value="Genomic_DNA"/>
</dbReference>
<dbReference type="PANTHER" id="PTHR34001">
    <property type="entry name" value="BLL7405 PROTEIN"/>
    <property type="match status" value="1"/>
</dbReference>
<feature type="domain" description="Outer membrane protein beta-barrel" evidence="7">
    <location>
        <begin position="35"/>
        <end position="224"/>
    </location>
</feature>
<dbReference type="InterPro" id="IPR051692">
    <property type="entry name" value="OMP-like"/>
</dbReference>
<feature type="chain" id="PRO_5047052172" evidence="6">
    <location>
        <begin position="23"/>
        <end position="266"/>
    </location>
</feature>
<sequence>MNKILFGAISVLALGLSAPASAADLAARPYTKAPAPAVAAIYDWSGFYIGINGGGGTSRKCWDFLDTTGAVTGVPGTFVREGCHNATGGTVGGQIGYRWQSANWVFGVEGQGNWADFSGDNVSTVFPGSALVTGDRNRSRIDAFGLLTGQVGYAWNNVLLYVKGGGAVVGDKYDVYAAAGTPGAGALLASARETRWGGTVGAGLEFGFAPNWTLGVEYNHIFLGDRTITFTTPAGAVFGSDRISQDVDMGLVRLNYRFGGPLVARY</sequence>
<dbReference type="Pfam" id="PF13505">
    <property type="entry name" value="OMP_b-brl"/>
    <property type="match status" value="1"/>
</dbReference>
<keyword evidence="3" id="KW-0472">Membrane</keyword>
<protein>
    <submittedName>
        <fullName evidence="8">Porin family protein</fullName>
    </submittedName>
</protein>
<accession>A0ABS0PLR9</accession>
<evidence type="ECO:0000313" key="9">
    <source>
        <dbReference type="Proteomes" id="UP000807370"/>
    </source>
</evidence>
<evidence type="ECO:0000256" key="6">
    <source>
        <dbReference type="SAM" id="SignalP"/>
    </source>
</evidence>
<organism evidence="8 9">
    <name type="scientific">Bradyrhizobium agreste</name>
    <dbReference type="NCBI Taxonomy" id="2751811"/>
    <lineage>
        <taxon>Bacteria</taxon>
        <taxon>Pseudomonadati</taxon>
        <taxon>Pseudomonadota</taxon>
        <taxon>Alphaproteobacteria</taxon>
        <taxon>Hyphomicrobiales</taxon>
        <taxon>Nitrobacteraceae</taxon>
        <taxon>Bradyrhizobium</taxon>
    </lineage>
</organism>
<evidence type="ECO:0000256" key="1">
    <source>
        <dbReference type="ARBA" id="ARBA00004442"/>
    </source>
</evidence>
<evidence type="ECO:0000256" key="4">
    <source>
        <dbReference type="ARBA" id="ARBA00023237"/>
    </source>
</evidence>
<keyword evidence="2 6" id="KW-0732">Signal</keyword>
<proteinExistence type="inferred from homology"/>
<dbReference type="InterPro" id="IPR011250">
    <property type="entry name" value="OMP/PagP_B-barrel"/>
</dbReference>
<evidence type="ECO:0000313" key="8">
    <source>
        <dbReference type="EMBL" id="MBH5398146.1"/>
    </source>
</evidence>
<evidence type="ECO:0000259" key="7">
    <source>
        <dbReference type="Pfam" id="PF13505"/>
    </source>
</evidence>
<evidence type="ECO:0000256" key="2">
    <source>
        <dbReference type="ARBA" id="ARBA00022729"/>
    </source>
</evidence>
<dbReference type="Gene3D" id="2.40.160.20">
    <property type="match status" value="1"/>
</dbReference>
<comment type="caution">
    <text evidence="8">The sequence shown here is derived from an EMBL/GenBank/DDBJ whole genome shotgun (WGS) entry which is preliminary data.</text>
</comment>
<dbReference type="InterPro" id="IPR027385">
    <property type="entry name" value="Beta-barrel_OMP"/>
</dbReference>
<reference evidence="8 9" key="1">
    <citation type="submission" date="2020-07" db="EMBL/GenBank/DDBJ databases">
        <title>Bradyrhizobium diversity isolated from nodules of indigenous legumes of Western Australia.</title>
        <authorList>
            <person name="Klepa M.S."/>
        </authorList>
    </citation>
    <scope>NUCLEOTIDE SEQUENCE [LARGE SCALE GENOMIC DNA]</scope>
    <source>
        <strain evidence="8 9">CNPSo 4010</strain>
    </source>
</reference>
<dbReference type="SUPFAM" id="SSF56925">
    <property type="entry name" value="OMPA-like"/>
    <property type="match status" value="1"/>
</dbReference>
<dbReference type="RefSeq" id="WP_197959462.1">
    <property type="nucleotide sequence ID" value="NZ_JACCHP010000005.1"/>
</dbReference>
<dbReference type="Proteomes" id="UP000807370">
    <property type="component" value="Unassembled WGS sequence"/>
</dbReference>
<evidence type="ECO:0000256" key="3">
    <source>
        <dbReference type="ARBA" id="ARBA00023136"/>
    </source>
</evidence>
<gene>
    <name evidence="8" type="ORF">HZZ13_10120</name>
</gene>
<name>A0ABS0PLR9_9BRAD</name>
<comment type="subcellular location">
    <subcellularLocation>
        <location evidence="1">Cell outer membrane</location>
    </subcellularLocation>
</comment>